<dbReference type="InterPro" id="IPR035979">
    <property type="entry name" value="RBD_domain_sf"/>
</dbReference>
<keyword evidence="3" id="KW-1185">Reference proteome</keyword>
<keyword evidence="2" id="KW-0695">RNA-directed DNA polymerase</keyword>
<dbReference type="InterPro" id="IPR000477">
    <property type="entry name" value="RT_dom"/>
</dbReference>
<dbReference type="SUPFAM" id="SSF54928">
    <property type="entry name" value="RNA-binding domain, RBD"/>
    <property type="match status" value="1"/>
</dbReference>
<dbReference type="Pfam" id="PF00078">
    <property type="entry name" value="RVT_1"/>
    <property type="match status" value="1"/>
</dbReference>
<dbReference type="InterPro" id="IPR036691">
    <property type="entry name" value="Endo/exonu/phosph_ase_sf"/>
</dbReference>
<dbReference type="InterPro" id="IPR012677">
    <property type="entry name" value="Nucleotide-bd_a/b_plait_sf"/>
</dbReference>
<dbReference type="InterPro" id="IPR043502">
    <property type="entry name" value="DNA/RNA_pol_sf"/>
</dbReference>
<accession>A0ABQ4YPX3</accession>
<dbReference type="CDD" id="cd01650">
    <property type="entry name" value="RT_nLTR_like"/>
    <property type="match status" value="1"/>
</dbReference>
<dbReference type="CDD" id="cd00590">
    <property type="entry name" value="RRM_SF"/>
    <property type="match status" value="1"/>
</dbReference>
<dbReference type="Gene3D" id="3.30.70.330">
    <property type="match status" value="1"/>
</dbReference>
<dbReference type="PANTHER" id="PTHR33116">
    <property type="entry name" value="REVERSE TRANSCRIPTASE ZINC-BINDING DOMAIN-CONTAINING PROTEIN-RELATED-RELATED"/>
    <property type="match status" value="1"/>
</dbReference>
<feature type="domain" description="Reverse transcriptase" evidence="1">
    <location>
        <begin position="752"/>
        <end position="975"/>
    </location>
</feature>
<protein>
    <submittedName>
        <fullName evidence="2">RNA-directed DNA polymerase, eukaryota</fullName>
    </submittedName>
</protein>
<comment type="caution">
    <text evidence="2">The sequence shown here is derived from an EMBL/GenBank/DDBJ whole genome shotgun (WGS) entry which is preliminary data.</text>
</comment>
<reference evidence="2" key="1">
    <citation type="journal article" date="2022" name="Int. J. Mol. Sci.">
        <title>Draft Genome of Tanacetum Coccineum: Genomic Comparison of Closely Related Tanacetum-Family Plants.</title>
        <authorList>
            <person name="Yamashiro T."/>
            <person name="Shiraishi A."/>
            <person name="Nakayama K."/>
            <person name="Satake H."/>
        </authorList>
    </citation>
    <scope>NUCLEOTIDE SEQUENCE</scope>
</reference>
<dbReference type="SUPFAM" id="SSF56672">
    <property type="entry name" value="DNA/RNA polymerases"/>
    <property type="match status" value="1"/>
</dbReference>
<dbReference type="Proteomes" id="UP001151760">
    <property type="component" value="Unassembled WGS sequence"/>
</dbReference>
<sequence>MGDRRSKVDDVLNISTSFFVTNFPEQTTTKELWRLCKQYGNVIDVFIPNRRSNLGKSFWLRFFIKILEVKRLVNNLCTIWIGKFKLHVNIARFNRPMLNKGSHSFNSNANVKPVSDASFKKVGSGPSSSYIQAAKVGIPSLSGAKALKPALVLDDSYAHETDHTLSLVGKLKEFGSLLNLNKILVEEGFPDIIIRYMGGLWVILHFSSKTSKDNFMLHVGVNSWFSKIQQASNSFNVDEKVVWIDIEGVSLCAWSNNTFTRIASIWGLLLYDEGENSPHFHRKRKVFLIRVKELTGWAPSFNDSNEDASDSDEELVDSQNVSILKDEFSDKNNDMEEIPETVFDTPEHAGNILHVSNEVHKEIREEEKSEDPFNIYDMFNKEKPAKSVEHSDGDLQYPPGFTPCDRSQVNSNLDHKKQANVSLDKEPCSKASFKEDVNVLGCSGHFQSVNVPKTGGFILQVIEDFIKVGQTMGYKMEGCMKDFEEIMNRNENRAGGILCVWDSNMFYKENSTVSDYFIAIMGNWLPNNKKWKGGVLVMGDFNEVRLEEEKYGSIFNTLGAAAFNSFIVDSGLVKVPSGGFSFTWSHKPILLRELNIDYGPTPFRFFYNWFDLDGFDTFVSDTWSNINIIEPNAMFKMAKKLKILKGHIRVWVKVDGDWIEDPAAVKNEFLSHFQNRFEAPCASRLLMDMEFPNRLSLDQALDVEIHFSKEEIKGAVWDCGLDKSPGPDGFTFGFYRRYWSLIEDDVVEAVNHFYNNGFCHKGGNSSFIALIPKTQGAKLVKDFRPISLIGSLYKIITKILANRLVIVIGDLVNDVQSAFIANRQILDSPFILNELIHWCKAKNKKTMIFKVDFEKAFDSVRWDFLEDVLKKTLGFGSQLGLKQSDPLSPFLFILVMESLHLSFQNVVNAGQWCTSNITTIIRVLEYFFRASGLRINLHKSKLMGVAVENSLVNSAANNIGCMTLSLPFSYLGVIVGGNMSRIASWDVVINKVLSHLSKWKMKVLSVGGRLTLLKSVLGSTPIYYMSLFKASVQVINKLEAIRSHFFNGVEHSVRKMMLVKWDNVLASKEKGGLGVSSFYALNPLHGEEGNLGCPTNAKFPSNWSDIIRTLPTLYNKGVDILGSIKKKVGNRDNTKFWEELWKGEVLFKNLFPRLYALETVKNISVADKMAQPSLDSSFRRNVRGGAEQVQMVSLLSLLEGLILPNMIDRWTWLISRDGEFSVSSVRNFTDDRILGTVGSKTQWCKYVPIKIIFSLVVP</sequence>
<evidence type="ECO:0000313" key="3">
    <source>
        <dbReference type="Proteomes" id="UP001151760"/>
    </source>
</evidence>
<gene>
    <name evidence="2" type="ORF">Tco_0729347</name>
</gene>
<dbReference type="PANTHER" id="PTHR33116:SF78">
    <property type="entry name" value="OS12G0587133 PROTEIN"/>
    <property type="match status" value="1"/>
</dbReference>
<keyword evidence="2" id="KW-0808">Transferase</keyword>
<name>A0ABQ4YPX3_9ASTR</name>
<evidence type="ECO:0000259" key="1">
    <source>
        <dbReference type="PROSITE" id="PS50878"/>
    </source>
</evidence>
<dbReference type="GO" id="GO:0003964">
    <property type="term" value="F:RNA-directed DNA polymerase activity"/>
    <property type="evidence" value="ECO:0007669"/>
    <property type="project" value="UniProtKB-KW"/>
</dbReference>
<keyword evidence="2" id="KW-0548">Nucleotidyltransferase</keyword>
<dbReference type="PROSITE" id="PS50878">
    <property type="entry name" value="RT_POL"/>
    <property type="match status" value="1"/>
</dbReference>
<organism evidence="2 3">
    <name type="scientific">Tanacetum coccineum</name>
    <dbReference type="NCBI Taxonomy" id="301880"/>
    <lineage>
        <taxon>Eukaryota</taxon>
        <taxon>Viridiplantae</taxon>
        <taxon>Streptophyta</taxon>
        <taxon>Embryophyta</taxon>
        <taxon>Tracheophyta</taxon>
        <taxon>Spermatophyta</taxon>
        <taxon>Magnoliopsida</taxon>
        <taxon>eudicotyledons</taxon>
        <taxon>Gunneridae</taxon>
        <taxon>Pentapetalae</taxon>
        <taxon>asterids</taxon>
        <taxon>campanulids</taxon>
        <taxon>Asterales</taxon>
        <taxon>Asteraceae</taxon>
        <taxon>Asteroideae</taxon>
        <taxon>Anthemideae</taxon>
        <taxon>Anthemidinae</taxon>
        <taxon>Tanacetum</taxon>
    </lineage>
</organism>
<evidence type="ECO:0000313" key="2">
    <source>
        <dbReference type="EMBL" id="GJS79466.1"/>
    </source>
</evidence>
<dbReference type="EMBL" id="BQNB010010599">
    <property type="protein sequence ID" value="GJS79466.1"/>
    <property type="molecule type" value="Genomic_DNA"/>
</dbReference>
<dbReference type="SUPFAM" id="SSF56219">
    <property type="entry name" value="DNase I-like"/>
    <property type="match status" value="1"/>
</dbReference>
<proteinExistence type="predicted"/>
<reference evidence="2" key="2">
    <citation type="submission" date="2022-01" db="EMBL/GenBank/DDBJ databases">
        <authorList>
            <person name="Yamashiro T."/>
            <person name="Shiraishi A."/>
            <person name="Satake H."/>
            <person name="Nakayama K."/>
        </authorList>
    </citation>
    <scope>NUCLEOTIDE SEQUENCE</scope>
</reference>